<dbReference type="Pfam" id="PF19054">
    <property type="entry name" value="DUF5753"/>
    <property type="match status" value="1"/>
</dbReference>
<dbReference type="CDD" id="cd00093">
    <property type="entry name" value="HTH_XRE"/>
    <property type="match status" value="1"/>
</dbReference>
<feature type="domain" description="HTH cro/C1-type" evidence="1">
    <location>
        <begin position="10"/>
        <end position="53"/>
    </location>
</feature>
<proteinExistence type="predicted"/>
<reference evidence="3" key="1">
    <citation type="submission" date="2023-07" db="EMBL/GenBank/DDBJ databases">
        <title>30 novel species of actinomycetes from the DSMZ collection.</title>
        <authorList>
            <person name="Nouioui I."/>
        </authorList>
    </citation>
    <scope>NUCLEOTIDE SEQUENCE [LARGE SCALE GENOMIC DNA]</scope>
    <source>
        <strain evidence="3">DSM 45055</strain>
    </source>
</reference>
<dbReference type="SUPFAM" id="SSF47413">
    <property type="entry name" value="lambda repressor-like DNA-binding domains"/>
    <property type="match status" value="1"/>
</dbReference>
<protein>
    <submittedName>
        <fullName evidence="2">Helix-turn-helix transcriptional regulator</fullName>
    </submittedName>
</protein>
<gene>
    <name evidence="2" type="ORF">RM446_02805</name>
</gene>
<dbReference type="Gene3D" id="1.10.260.40">
    <property type="entry name" value="lambda repressor-like DNA-binding domains"/>
    <property type="match status" value="1"/>
</dbReference>
<dbReference type="InterPro" id="IPR010982">
    <property type="entry name" value="Lambda_DNA-bd_dom_sf"/>
</dbReference>
<dbReference type="InterPro" id="IPR001387">
    <property type="entry name" value="Cro/C1-type_HTH"/>
</dbReference>
<sequence>MNETGFGANLAKLRELSGLTQRQLATRIGGSASSLSRWESGTITPKRADVERLDETLSAGGRLVRTWETEASGSQLPPWMRAVGSLEDRALSIDTFTLSTVPGLVQSYAFAREVFRAGRPTASAQELDKLARARVERYERLTRTSDPFVTAVFPEFALGWAPEHVRIEQAKALLELAQRERTSIHIVPNGTLLLSVTSAVHVYRLGDGAVVAASDHGNGNLVYDTASHAARIDGFIRDALTRALPETHTVTLLEGMLAQ</sequence>
<accession>A0ABU2KP31</accession>
<keyword evidence="3" id="KW-1185">Reference proteome</keyword>
<comment type="caution">
    <text evidence="2">The sequence shown here is derived from an EMBL/GenBank/DDBJ whole genome shotgun (WGS) entry which is preliminary data.</text>
</comment>
<dbReference type="Proteomes" id="UP001183226">
    <property type="component" value="Unassembled WGS sequence"/>
</dbReference>
<dbReference type="SMART" id="SM00530">
    <property type="entry name" value="HTH_XRE"/>
    <property type="match status" value="1"/>
</dbReference>
<organism evidence="2 3">
    <name type="scientific">Streptomonospora wellingtoniae</name>
    <dbReference type="NCBI Taxonomy" id="3075544"/>
    <lineage>
        <taxon>Bacteria</taxon>
        <taxon>Bacillati</taxon>
        <taxon>Actinomycetota</taxon>
        <taxon>Actinomycetes</taxon>
        <taxon>Streptosporangiales</taxon>
        <taxon>Nocardiopsidaceae</taxon>
        <taxon>Streptomonospora</taxon>
    </lineage>
</organism>
<dbReference type="InterPro" id="IPR043917">
    <property type="entry name" value="DUF5753"/>
</dbReference>
<name>A0ABU2KP31_9ACTN</name>
<evidence type="ECO:0000259" key="1">
    <source>
        <dbReference type="PROSITE" id="PS50943"/>
    </source>
</evidence>
<dbReference type="RefSeq" id="WP_311543465.1">
    <property type="nucleotide sequence ID" value="NZ_JAVREK010000002.1"/>
</dbReference>
<evidence type="ECO:0000313" key="2">
    <source>
        <dbReference type="EMBL" id="MDT0301036.1"/>
    </source>
</evidence>
<dbReference type="Pfam" id="PF13560">
    <property type="entry name" value="HTH_31"/>
    <property type="match status" value="1"/>
</dbReference>
<dbReference type="EMBL" id="JAVREK010000002">
    <property type="protein sequence ID" value="MDT0301036.1"/>
    <property type="molecule type" value="Genomic_DNA"/>
</dbReference>
<dbReference type="PROSITE" id="PS50943">
    <property type="entry name" value="HTH_CROC1"/>
    <property type="match status" value="1"/>
</dbReference>
<evidence type="ECO:0000313" key="3">
    <source>
        <dbReference type="Proteomes" id="UP001183226"/>
    </source>
</evidence>